<evidence type="ECO:0000313" key="4">
    <source>
        <dbReference type="Proteomes" id="UP000070457"/>
    </source>
</evidence>
<organism evidence="3 4">
    <name type="scientific">candidate division WS6 bacterium OLB20</name>
    <dbReference type="NCBI Taxonomy" id="1617426"/>
    <lineage>
        <taxon>Bacteria</taxon>
        <taxon>Candidatus Dojkabacteria</taxon>
    </lineage>
</organism>
<feature type="region of interest" description="Disordered" evidence="1">
    <location>
        <begin position="311"/>
        <end position="339"/>
    </location>
</feature>
<proteinExistence type="predicted"/>
<dbReference type="SUPFAM" id="SSF63825">
    <property type="entry name" value="YWTD domain"/>
    <property type="match status" value="1"/>
</dbReference>
<keyword evidence="2" id="KW-0812">Transmembrane</keyword>
<dbReference type="Gene3D" id="2.120.10.30">
    <property type="entry name" value="TolB, C-terminal domain"/>
    <property type="match status" value="1"/>
</dbReference>
<keyword evidence="2" id="KW-0472">Membrane</keyword>
<keyword evidence="2" id="KW-1133">Transmembrane helix</keyword>
<name>A0A136LYS6_9BACT</name>
<reference evidence="3 4" key="1">
    <citation type="submission" date="2015-02" db="EMBL/GenBank/DDBJ databases">
        <title>Improved understanding of the partial-nitritation anammox process through 23 genomes representing the majority of the microbial community.</title>
        <authorList>
            <person name="Speth D.R."/>
            <person name="In T Zandt M."/>
            <person name="Guerrero Cruz S."/>
            <person name="Jetten M.S."/>
            <person name="Dutilh B.E."/>
        </authorList>
    </citation>
    <scope>NUCLEOTIDE SEQUENCE [LARGE SCALE GENOMIC DNA]</scope>
    <source>
        <strain evidence="3">OLB20</strain>
    </source>
</reference>
<accession>A0A136LYS6</accession>
<sequence>MRTDIQKKYFIGTPRPGKWASVYTYSPQNDEFIKKRGDIFAAISMTGPDSFNVSTAGNLLLDHLHETYFENPEDKPLLALEKAVISTQNYLQKLLEHDDAAETGIDIDLIALVIHKRIAYFVSMGQGHAHMLRDGIMVDIAPSLKDPTGRGHVRVGSTMLKQGDVIMLSSPALVKEMTRDELLDIAVEFNDTAFKQRSFDNGPLVSAIMIGFGVDRQEARAERILQETTPTVQETVAKMRETKADKPVVAPADDVMQDEENDQEYTDDEAYDDEQSMYEQATFDDTEAQALVDRLREGAVAVKTKLTNFVNQQRRKRSGRPTPAAQSAPAAEAKTTATDTEINYDQPTYKVMLDRVAAVLKQVGMFLKENIWEGILGMKKDGIYLKGRGPGRNWRIVAFVVIVVGAILFFSIRSINENNARIALEEEAQLRLDNAIELIEEVDKVAEIIAGASNNTERRDSMLAKLDEAEVELAAVGDVEKFQDEVSTRSARISELRDLLNKVISVDDPKQLVDVGGLFPGASPSDITLSGGTLYISDREYGKVYQIPASGGSLTELATGLTSPRSITADNNGDIVVLDEDGDRRLGTISAEDGSIVRHAGTSEFRLGNIRDIEFVDIFGGRVYGVDQSIKSVVMLQRSGDAYGIPSKRFELEELSTGTDLSINDLKIYVLADIMQGLYRALNNENDTPQLLGLDQGENLHQATAMFVDEVYVYIADPVNKRILVFVKDVETMPLKAQYQYKGPDDGTFANIKEIIADRSSGKLFVLDGTAVFELPLAGLENF</sequence>
<dbReference type="InterPro" id="IPR011042">
    <property type="entry name" value="6-blade_b-propeller_TolB-like"/>
</dbReference>
<dbReference type="STRING" id="1617426.TR69_WS6001000787"/>
<feature type="compositionally biased region" description="Acidic residues" evidence="1">
    <location>
        <begin position="255"/>
        <end position="271"/>
    </location>
</feature>
<evidence type="ECO:0000256" key="1">
    <source>
        <dbReference type="SAM" id="MobiDB-lite"/>
    </source>
</evidence>
<protein>
    <submittedName>
        <fullName evidence="3">Uncharacterized protein</fullName>
    </submittedName>
</protein>
<dbReference type="EMBL" id="JYNZ01000003">
    <property type="protein sequence ID" value="KXK26766.1"/>
    <property type="molecule type" value="Genomic_DNA"/>
</dbReference>
<feature type="region of interest" description="Disordered" evidence="1">
    <location>
        <begin position="243"/>
        <end position="271"/>
    </location>
</feature>
<dbReference type="AlphaFoldDB" id="A0A136LYS6"/>
<evidence type="ECO:0000313" key="3">
    <source>
        <dbReference type="EMBL" id="KXK26766.1"/>
    </source>
</evidence>
<feature type="transmembrane region" description="Helical" evidence="2">
    <location>
        <begin position="394"/>
        <end position="412"/>
    </location>
</feature>
<evidence type="ECO:0000256" key="2">
    <source>
        <dbReference type="SAM" id="Phobius"/>
    </source>
</evidence>
<dbReference type="Proteomes" id="UP000070457">
    <property type="component" value="Unassembled WGS sequence"/>
</dbReference>
<gene>
    <name evidence="3" type="ORF">TR69_WS6001000787</name>
</gene>
<feature type="compositionally biased region" description="Low complexity" evidence="1">
    <location>
        <begin position="321"/>
        <end position="339"/>
    </location>
</feature>
<comment type="caution">
    <text evidence="3">The sequence shown here is derived from an EMBL/GenBank/DDBJ whole genome shotgun (WGS) entry which is preliminary data.</text>
</comment>